<dbReference type="Proteomes" id="UP000605992">
    <property type="component" value="Unassembled WGS sequence"/>
</dbReference>
<feature type="region of interest" description="Disordered" evidence="1">
    <location>
        <begin position="82"/>
        <end position="101"/>
    </location>
</feature>
<dbReference type="AlphaFoldDB" id="A0A8J3V3I9"/>
<dbReference type="EMBL" id="BOOR01000026">
    <property type="protein sequence ID" value="GII55480.1"/>
    <property type="molecule type" value="Genomic_DNA"/>
</dbReference>
<evidence type="ECO:0000313" key="3">
    <source>
        <dbReference type="Proteomes" id="UP000605992"/>
    </source>
</evidence>
<protein>
    <submittedName>
        <fullName evidence="2">Uncharacterized protein</fullName>
    </submittedName>
</protein>
<evidence type="ECO:0000313" key="2">
    <source>
        <dbReference type="EMBL" id="GII55480.1"/>
    </source>
</evidence>
<organism evidence="2 3">
    <name type="scientific">Planotetraspora thailandica</name>
    <dbReference type="NCBI Taxonomy" id="487172"/>
    <lineage>
        <taxon>Bacteria</taxon>
        <taxon>Bacillati</taxon>
        <taxon>Actinomycetota</taxon>
        <taxon>Actinomycetes</taxon>
        <taxon>Streptosporangiales</taxon>
        <taxon>Streptosporangiaceae</taxon>
        <taxon>Planotetraspora</taxon>
    </lineage>
</organism>
<comment type="caution">
    <text evidence="2">The sequence shown here is derived from an EMBL/GenBank/DDBJ whole genome shotgun (WGS) entry which is preliminary data.</text>
</comment>
<accession>A0A8J3V3I9</accession>
<proteinExistence type="predicted"/>
<name>A0A8J3V3I9_9ACTN</name>
<reference evidence="2" key="1">
    <citation type="submission" date="2021-01" db="EMBL/GenBank/DDBJ databases">
        <title>Whole genome shotgun sequence of Planotetraspora thailandica NBRC 104271.</title>
        <authorList>
            <person name="Komaki H."/>
            <person name="Tamura T."/>
        </authorList>
    </citation>
    <scope>NUCLEOTIDE SEQUENCE</scope>
    <source>
        <strain evidence="2">NBRC 104271</strain>
    </source>
</reference>
<sequence>MGTVKERTEQGTVRPDFICKHGDARKAAHTGHDQFTAGLPSAVPARRLSRVGMRVVIAALADGEADRRGGAATGLMRRMGPEGLAHQRLHRPGVSPTAAVA</sequence>
<evidence type="ECO:0000256" key="1">
    <source>
        <dbReference type="SAM" id="MobiDB-lite"/>
    </source>
</evidence>
<gene>
    <name evidence="2" type="ORF">Pth03_38690</name>
</gene>
<keyword evidence="3" id="KW-1185">Reference proteome</keyword>